<comment type="caution">
    <text evidence="1">The sequence shown here is derived from an EMBL/GenBank/DDBJ whole genome shotgun (WGS) entry which is preliminary data.</text>
</comment>
<reference evidence="1 2" key="1">
    <citation type="submission" date="2024-05" db="EMBL/GenBank/DDBJ databases">
        <title>Genetic variation in Jamaican populations of the coffee berry borer (Hypothenemus hampei).</title>
        <authorList>
            <person name="Errbii M."/>
            <person name="Myrie A."/>
        </authorList>
    </citation>
    <scope>NUCLEOTIDE SEQUENCE [LARGE SCALE GENOMIC DNA]</scope>
    <source>
        <strain evidence="1">JA-Hopewell-2020-01-JO</strain>
        <tissue evidence="1">Whole body</tissue>
    </source>
</reference>
<dbReference type="EMBL" id="JBDJPC010000003">
    <property type="protein sequence ID" value="KAL1510082.1"/>
    <property type="molecule type" value="Genomic_DNA"/>
</dbReference>
<evidence type="ECO:0000313" key="1">
    <source>
        <dbReference type="EMBL" id="KAL1510082.1"/>
    </source>
</evidence>
<dbReference type="Proteomes" id="UP001566132">
    <property type="component" value="Unassembled WGS sequence"/>
</dbReference>
<keyword evidence="2" id="KW-1185">Reference proteome</keyword>
<evidence type="ECO:0000313" key="2">
    <source>
        <dbReference type="Proteomes" id="UP001566132"/>
    </source>
</evidence>
<protein>
    <submittedName>
        <fullName evidence="1">Uncharacterized protein</fullName>
    </submittedName>
</protein>
<sequence>MSSITKKRFTHEQVDNKWKGMKTTYKNIKDENKLTGNSPAKWESFNAMDSFMKKRSEIIPLVTCDTIEGLQFKQTTDQNLEVSTKNTDDSGSSSFFQKRKGYSNEIQKRHDEKMARFDEYLKLYKQSLELKAAMASKKNFFQSLMKLCKN</sequence>
<dbReference type="AlphaFoldDB" id="A0ABD1F4X4"/>
<accession>A0ABD1F4X4</accession>
<gene>
    <name evidence="1" type="ORF">ABEB36_004737</name>
</gene>
<name>A0ABD1F4X4_HYPHA</name>
<organism evidence="1 2">
    <name type="scientific">Hypothenemus hampei</name>
    <name type="common">Coffee berry borer</name>
    <dbReference type="NCBI Taxonomy" id="57062"/>
    <lineage>
        <taxon>Eukaryota</taxon>
        <taxon>Metazoa</taxon>
        <taxon>Ecdysozoa</taxon>
        <taxon>Arthropoda</taxon>
        <taxon>Hexapoda</taxon>
        <taxon>Insecta</taxon>
        <taxon>Pterygota</taxon>
        <taxon>Neoptera</taxon>
        <taxon>Endopterygota</taxon>
        <taxon>Coleoptera</taxon>
        <taxon>Polyphaga</taxon>
        <taxon>Cucujiformia</taxon>
        <taxon>Curculionidae</taxon>
        <taxon>Scolytinae</taxon>
        <taxon>Hypothenemus</taxon>
    </lineage>
</organism>
<proteinExistence type="predicted"/>